<dbReference type="Proteomes" id="UP001381693">
    <property type="component" value="Unassembled WGS sequence"/>
</dbReference>
<dbReference type="EMBL" id="JAXCGZ010017726">
    <property type="protein sequence ID" value="KAK7067776.1"/>
    <property type="molecule type" value="Genomic_DNA"/>
</dbReference>
<proteinExistence type="predicted"/>
<dbReference type="AlphaFoldDB" id="A0AAN8ZTB1"/>
<comment type="caution">
    <text evidence="1">The sequence shown here is derived from an EMBL/GenBank/DDBJ whole genome shotgun (WGS) entry which is preliminary data.</text>
</comment>
<gene>
    <name evidence="1" type="ORF">SK128_003078</name>
</gene>
<protein>
    <submittedName>
        <fullName evidence="1">Uncharacterized protein</fullName>
    </submittedName>
</protein>
<keyword evidence="2" id="KW-1185">Reference proteome</keyword>
<feature type="non-terminal residue" evidence="1">
    <location>
        <position position="1"/>
    </location>
</feature>
<organism evidence="1 2">
    <name type="scientific">Halocaridina rubra</name>
    <name type="common">Hawaiian red shrimp</name>
    <dbReference type="NCBI Taxonomy" id="373956"/>
    <lineage>
        <taxon>Eukaryota</taxon>
        <taxon>Metazoa</taxon>
        <taxon>Ecdysozoa</taxon>
        <taxon>Arthropoda</taxon>
        <taxon>Crustacea</taxon>
        <taxon>Multicrustacea</taxon>
        <taxon>Malacostraca</taxon>
        <taxon>Eumalacostraca</taxon>
        <taxon>Eucarida</taxon>
        <taxon>Decapoda</taxon>
        <taxon>Pleocyemata</taxon>
        <taxon>Caridea</taxon>
        <taxon>Atyoidea</taxon>
        <taxon>Atyidae</taxon>
        <taxon>Halocaridina</taxon>
    </lineage>
</organism>
<reference evidence="1 2" key="1">
    <citation type="submission" date="2023-11" db="EMBL/GenBank/DDBJ databases">
        <title>Halocaridina rubra genome assembly.</title>
        <authorList>
            <person name="Smith C."/>
        </authorList>
    </citation>
    <scope>NUCLEOTIDE SEQUENCE [LARGE SCALE GENOMIC DNA]</scope>
    <source>
        <strain evidence="1">EP-1</strain>
        <tissue evidence="1">Whole</tissue>
    </source>
</reference>
<evidence type="ECO:0000313" key="1">
    <source>
        <dbReference type="EMBL" id="KAK7067776.1"/>
    </source>
</evidence>
<name>A0AAN8ZTB1_HALRR</name>
<accession>A0AAN8ZTB1</accession>
<sequence length="73" mass="8145">QRLLSISNPVVVRILFHHNCNISVGVLIEPANIPILQFSQDQAHNRYLVSSVGTQSGTEDRLGSVRFDIFLVD</sequence>
<evidence type="ECO:0000313" key="2">
    <source>
        <dbReference type="Proteomes" id="UP001381693"/>
    </source>
</evidence>